<dbReference type="AlphaFoldDB" id="A0A8R1HX64"/>
<evidence type="ECO:0000313" key="2">
    <source>
        <dbReference type="EnsemblMetazoa" id="CJA11158b.1"/>
    </source>
</evidence>
<feature type="transmembrane region" description="Helical" evidence="1">
    <location>
        <begin position="206"/>
        <end position="229"/>
    </location>
</feature>
<feature type="transmembrane region" description="Helical" evidence="1">
    <location>
        <begin position="287"/>
        <end position="309"/>
    </location>
</feature>
<name>A0A8R1HX64_CAEJA</name>
<feature type="transmembrane region" description="Helical" evidence="1">
    <location>
        <begin position="95"/>
        <end position="117"/>
    </location>
</feature>
<dbReference type="Proteomes" id="UP000005237">
    <property type="component" value="Unassembled WGS sequence"/>
</dbReference>
<feature type="transmembrane region" description="Helical" evidence="1">
    <location>
        <begin position="46"/>
        <end position="66"/>
    </location>
</feature>
<dbReference type="PANTHER" id="PTHR22943:SF94">
    <property type="entry name" value="SERPENTINE RECEPTOR, CLASS T-RELATED"/>
    <property type="match status" value="1"/>
</dbReference>
<evidence type="ECO:0008006" key="4">
    <source>
        <dbReference type="Google" id="ProtNLM"/>
    </source>
</evidence>
<dbReference type="PANTHER" id="PTHR22943">
    <property type="entry name" value="7-TRANSMEMBRANE DOMAIN RECEPTOR C.ELEGANS"/>
    <property type="match status" value="1"/>
</dbReference>
<keyword evidence="3" id="KW-1185">Reference proteome</keyword>
<feature type="transmembrane region" description="Helical" evidence="1">
    <location>
        <begin position="250"/>
        <end position="275"/>
    </location>
</feature>
<dbReference type="SUPFAM" id="SSF81321">
    <property type="entry name" value="Family A G protein-coupled receptor-like"/>
    <property type="match status" value="1"/>
</dbReference>
<protein>
    <recommendedName>
        <fullName evidence="4">Seven TM Receptor</fullName>
    </recommendedName>
</protein>
<dbReference type="GO" id="GO:0038022">
    <property type="term" value="F:G protein-coupled olfactory receptor activity"/>
    <property type="evidence" value="ECO:0007669"/>
    <property type="project" value="TreeGrafter"/>
</dbReference>
<feature type="transmembrane region" description="Helical" evidence="1">
    <location>
        <begin position="12"/>
        <end position="34"/>
    </location>
</feature>
<dbReference type="EnsemblMetazoa" id="CJA11158b.1">
    <property type="protein sequence ID" value="CJA11158b.1"/>
    <property type="gene ID" value="WBGene00130362"/>
</dbReference>
<reference evidence="3" key="1">
    <citation type="submission" date="2010-08" db="EMBL/GenBank/DDBJ databases">
        <authorList>
            <consortium name="Caenorhabditis japonica Sequencing Consortium"/>
            <person name="Wilson R.K."/>
        </authorList>
    </citation>
    <scope>NUCLEOTIDE SEQUENCE [LARGE SCALE GENOMIC DNA]</scope>
    <source>
        <strain evidence="3">DF5081</strain>
    </source>
</reference>
<keyword evidence="1" id="KW-0472">Membrane</keyword>
<sequence length="325" mass="36856">MTLSMAMFVEVASYFSWIATAFAIITNSVLFYLFSKATTPSFGNYTTLLTANSINLIVFSFLHSFVQPIISIEQKVVYVFAAKNYLQLPVMAMRLLLSAYGVTYCMSLVLCSLTFVFRFNKVCNQERKLFDTRSQMCLWFSLVALIGLFWGFCIFYLAVATPYVDAIIEKPLRDFYDVNLEEVTYVAAVYTIMDPTTGSPSVNWQLVAMSGSFLLIIGGTMVTTGYCVYQIARKTDEFKETTIYDPIQKQLFYAQLVQMAIPFAFVFIPIAIVLICPIFEFNGNVAFSLSSIFVSIFPIVDPIAMMLLISSYRQELFSCCCNHKY</sequence>
<dbReference type="GO" id="GO:0005886">
    <property type="term" value="C:plasma membrane"/>
    <property type="evidence" value="ECO:0007669"/>
    <property type="project" value="TreeGrafter"/>
</dbReference>
<dbReference type="Pfam" id="PF10326">
    <property type="entry name" value="7TM_GPCR_Str"/>
    <property type="match status" value="1"/>
</dbReference>
<proteinExistence type="predicted"/>
<dbReference type="GO" id="GO:0042048">
    <property type="term" value="P:olfactory behavior"/>
    <property type="evidence" value="ECO:0007669"/>
    <property type="project" value="TreeGrafter"/>
</dbReference>
<reference evidence="2" key="2">
    <citation type="submission" date="2022-06" db="UniProtKB">
        <authorList>
            <consortium name="EnsemblMetazoa"/>
        </authorList>
    </citation>
    <scope>IDENTIFICATION</scope>
    <source>
        <strain evidence="2">DF5081</strain>
    </source>
</reference>
<keyword evidence="1" id="KW-1133">Transmembrane helix</keyword>
<dbReference type="InterPro" id="IPR019428">
    <property type="entry name" value="7TM_GPCR_serpentine_rcpt_Str"/>
</dbReference>
<accession>A0A8R1HX64</accession>
<evidence type="ECO:0000256" key="1">
    <source>
        <dbReference type="SAM" id="Phobius"/>
    </source>
</evidence>
<feature type="transmembrane region" description="Helical" evidence="1">
    <location>
        <begin position="138"/>
        <end position="159"/>
    </location>
</feature>
<evidence type="ECO:0000313" key="3">
    <source>
        <dbReference type="Proteomes" id="UP000005237"/>
    </source>
</evidence>
<keyword evidence="1" id="KW-0812">Transmembrane</keyword>
<organism evidence="2 3">
    <name type="scientific">Caenorhabditis japonica</name>
    <dbReference type="NCBI Taxonomy" id="281687"/>
    <lineage>
        <taxon>Eukaryota</taxon>
        <taxon>Metazoa</taxon>
        <taxon>Ecdysozoa</taxon>
        <taxon>Nematoda</taxon>
        <taxon>Chromadorea</taxon>
        <taxon>Rhabditida</taxon>
        <taxon>Rhabditina</taxon>
        <taxon>Rhabditomorpha</taxon>
        <taxon>Rhabditoidea</taxon>
        <taxon>Rhabditidae</taxon>
        <taxon>Peloderinae</taxon>
        <taxon>Caenorhabditis</taxon>
    </lineage>
</organism>